<feature type="compositionally biased region" description="Polar residues" evidence="1">
    <location>
        <begin position="186"/>
        <end position="196"/>
    </location>
</feature>
<dbReference type="Gene3D" id="1.25.40.20">
    <property type="entry name" value="Ankyrin repeat-containing domain"/>
    <property type="match status" value="1"/>
</dbReference>
<dbReference type="OrthoDB" id="1491753at2759"/>
<evidence type="ECO:0000313" key="2">
    <source>
        <dbReference type="EMBL" id="KAE7996370.1"/>
    </source>
</evidence>
<name>A0A5N6QDU3_9ROSI</name>
<evidence type="ECO:0000256" key="1">
    <source>
        <dbReference type="SAM" id="MobiDB-lite"/>
    </source>
</evidence>
<reference evidence="2 3" key="1">
    <citation type="submission" date="2019-06" db="EMBL/GenBank/DDBJ databases">
        <title>A chromosomal-level reference genome of Carpinus fangiana (Coryloideae, Betulaceae).</title>
        <authorList>
            <person name="Yang X."/>
            <person name="Wang Z."/>
            <person name="Zhang L."/>
            <person name="Hao G."/>
            <person name="Liu J."/>
            <person name="Yang Y."/>
        </authorList>
    </citation>
    <scope>NUCLEOTIDE SEQUENCE [LARGE SCALE GENOMIC DNA]</scope>
    <source>
        <strain evidence="2">Cfa_2016G</strain>
        <tissue evidence="2">Leaf</tissue>
    </source>
</reference>
<dbReference type="Proteomes" id="UP000327013">
    <property type="component" value="Chromosome 1"/>
</dbReference>
<dbReference type="EMBL" id="CM017321">
    <property type="protein sequence ID" value="KAE7996370.1"/>
    <property type="molecule type" value="Genomic_DNA"/>
</dbReference>
<accession>A0A5N6QDU3</accession>
<dbReference type="InterPro" id="IPR036770">
    <property type="entry name" value="Ankyrin_rpt-contain_sf"/>
</dbReference>
<proteinExistence type="predicted"/>
<organism evidence="2 3">
    <name type="scientific">Carpinus fangiana</name>
    <dbReference type="NCBI Taxonomy" id="176857"/>
    <lineage>
        <taxon>Eukaryota</taxon>
        <taxon>Viridiplantae</taxon>
        <taxon>Streptophyta</taxon>
        <taxon>Embryophyta</taxon>
        <taxon>Tracheophyta</taxon>
        <taxon>Spermatophyta</taxon>
        <taxon>Magnoliopsida</taxon>
        <taxon>eudicotyledons</taxon>
        <taxon>Gunneridae</taxon>
        <taxon>Pentapetalae</taxon>
        <taxon>rosids</taxon>
        <taxon>fabids</taxon>
        <taxon>Fagales</taxon>
        <taxon>Betulaceae</taxon>
        <taxon>Carpinus</taxon>
    </lineage>
</organism>
<dbReference type="SUPFAM" id="SSF48403">
    <property type="entry name" value="Ankyrin repeat"/>
    <property type="match status" value="1"/>
</dbReference>
<feature type="region of interest" description="Disordered" evidence="1">
    <location>
        <begin position="181"/>
        <end position="208"/>
    </location>
</feature>
<keyword evidence="3" id="KW-1185">Reference proteome</keyword>
<dbReference type="AlphaFoldDB" id="A0A5N6QDU3"/>
<protein>
    <submittedName>
        <fullName evidence="2">Uncharacterized protein</fullName>
    </submittedName>
</protein>
<sequence length="318" mass="34545">MCLSTTTVCLIYLSFSTFLLCKKVYPLLPSLFPPNNTIAAQSPPPASCPCRHADFRPFPAPLAIWLFQGQICKPLSAPPPDAPLPRALGPPRSLPFSSASPSGLHARRVDNTLGLAAPPPSSAAPAFWSSFPSIPCTSGLPPTLMDDVERAMSSEEPSFYAPQQTSVNANQSQVQLDEIVVKEAEPSSSVNANETPSDSHEREQSSQFLQEEMHKSLYRAVLKNDWETVIVIFEAYPEGAAILPITPERMNTLPFAIAVTAKYTTLVEKLLNLEERIVQEQLAFENSSGDTALAIAALSGNVEIAKAMVKRNKQLPMI</sequence>
<evidence type="ECO:0000313" key="3">
    <source>
        <dbReference type="Proteomes" id="UP000327013"/>
    </source>
</evidence>
<gene>
    <name evidence="2" type="ORF">FH972_001101</name>
</gene>